<evidence type="ECO:0000256" key="1">
    <source>
        <dbReference type="SAM" id="Coils"/>
    </source>
</evidence>
<dbReference type="GeneID" id="25568916"/>
<protein>
    <submittedName>
        <fullName evidence="2">Uncharacterized protein</fullName>
    </submittedName>
</protein>
<keyword evidence="1" id="KW-0175">Coiled coil</keyword>
<sequence>MATRSGTAELQQNSLEMADGIGSRDAVAVAGKAGVAQAVAGKAGVAQAVADKAGMAQAVPDKAGVAQAVAGNSAQVANSGGAWMGAPAAGRHAWASSRAELASIRQRIVCGVETFRAACGEATRWTGEMDDGLLGLLAEAQPVEVPADYHAAAATTLAFRPGSGWTVDAVVAAICDVELLTLTEAPQQDGEEPRPELGFGLCLRWVANPRRPGEPGLAVAVAAAWRSPSLMAALALRAKRAARGASEPVTWETLGSALAEEVRLLREACGAGPTAWPTELFLLLRDAPPPLDARAANSSAFSPRPSYVDELAAGPILVVPPYNVTQEQTLRFAATSPEEALVEALASPLFGVGGAAGFGAIVYVPPRPTSNPLLSKVVVRIVAQWVERHVEHADAAAARPRADKADAAATAARAAFAERPVAAEVLAATIGRLEGILGWFTPPQTAVTLGEVCELENQVALANCAAHATRAAVEAAMSGRELIADASGGRAGALVGALQRAPVAVAALGRALLPHEQGLLAAFVVHGCFASMSVDERSLFELITAAVRSAECPVSEMVRAGGFAARLLVGYCQRKAVVAYVHQALGEAIAEVGSSSAPRLQLDPAAPLRAAASGRLLSSQSRTLPLRQQIMAIEDAVVRVLNAAVGSEGVGQLPPFLATLLKWLAGEAAARGEDGVGVAGRLLVELVAARVVDGPNEYGLEVAAGNMEVVGKVLRAMVGRVNVARAGDDEGGTSLSELSSVASGGERVSGVAASNYVYEASNPLSLMQSFIDEGARAIVRAGDALVRAKNSASVHSLRKRMRAASGFVAVDSAELDAVCDMVVRHQATMGAVAPTVVAAAQAAMPATSHRSPPPGGWMVVAVDQGGRCSDDDDDEDIESETGPRAVELLRDGAAMVEAYGRGEMAATEAVVSHVSAATHTLWKHRVSVAIALQSAANSLRATLDEVEAERAELDAVAEAVIGRAEEGDEVQHVYG</sequence>
<dbReference type="Proteomes" id="UP000054408">
    <property type="component" value="Unassembled WGS sequence"/>
</dbReference>
<organism evidence="2 3">
    <name type="scientific">Thecamonas trahens ATCC 50062</name>
    <dbReference type="NCBI Taxonomy" id="461836"/>
    <lineage>
        <taxon>Eukaryota</taxon>
        <taxon>Apusozoa</taxon>
        <taxon>Apusomonadida</taxon>
        <taxon>Apusomonadidae</taxon>
        <taxon>Thecamonas</taxon>
    </lineage>
</organism>
<feature type="coiled-coil region" evidence="1">
    <location>
        <begin position="929"/>
        <end position="956"/>
    </location>
</feature>
<reference evidence="2 3" key="1">
    <citation type="submission" date="2010-05" db="EMBL/GenBank/DDBJ databases">
        <title>The Genome Sequence of Thecamonas trahens ATCC 50062.</title>
        <authorList>
            <consortium name="The Broad Institute Genome Sequencing Platform"/>
            <person name="Russ C."/>
            <person name="Cuomo C."/>
            <person name="Shea T."/>
            <person name="Young S.K."/>
            <person name="Zeng Q."/>
            <person name="Koehrsen M."/>
            <person name="Haas B."/>
            <person name="Borodovsky M."/>
            <person name="Guigo R."/>
            <person name="Alvarado L."/>
            <person name="Berlin A."/>
            <person name="Bochicchio J."/>
            <person name="Borenstein D."/>
            <person name="Chapman S."/>
            <person name="Chen Z."/>
            <person name="Freedman E."/>
            <person name="Gellesch M."/>
            <person name="Goldberg J."/>
            <person name="Griggs A."/>
            <person name="Gujja S."/>
            <person name="Heilman E."/>
            <person name="Heiman D."/>
            <person name="Hepburn T."/>
            <person name="Howarth C."/>
            <person name="Jen D."/>
            <person name="Larson L."/>
            <person name="Mehta T."/>
            <person name="Park D."/>
            <person name="Pearson M."/>
            <person name="Roberts A."/>
            <person name="Saif S."/>
            <person name="Shenoy N."/>
            <person name="Sisk P."/>
            <person name="Stolte C."/>
            <person name="Sykes S."/>
            <person name="Thomson T."/>
            <person name="Walk T."/>
            <person name="White J."/>
            <person name="Yandava C."/>
            <person name="Burger G."/>
            <person name="Gray M.W."/>
            <person name="Holland P.W.H."/>
            <person name="King N."/>
            <person name="Lang F.B.F."/>
            <person name="Roger A.J."/>
            <person name="Ruiz-Trillo I."/>
            <person name="Lander E."/>
            <person name="Nusbaum C."/>
        </authorList>
    </citation>
    <scope>NUCLEOTIDE SEQUENCE [LARGE SCALE GENOMIC DNA]</scope>
    <source>
        <strain evidence="2 3">ATCC 50062</strain>
    </source>
</reference>
<dbReference type="EMBL" id="GL349496">
    <property type="protein sequence ID" value="KNC55162.1"/>
    <property type="molecule type" value="Genomic_DNA"/>
</dbReference>
<keyword evidence="3" id="KW-1185">Reference proteome</keyword>
<dbReference type="AlphaFoldDB" id="A0A0L0DSH6"/>
<dbReference type="RefSeq" id="XP_013753216.1">
    <property type="nucleotide sequence ID" value="XM_013897762.1"/>
</dbReference>
<gene>
    <name evidence="2" type="ORF">AMSG_10772</name>
</gene>
<name>A0A0L0DSH6_THETB</name>
<evidence type="ECO:0000313" key="2">
    <source>
        <dbReference type="EMBL" id="KNC55162.1"/>
    </source>
</evidence>
<evidence type="ECO:0000313" key="3">
    <source>
        <dbReference type="Proteomes" id="UP000054408"/>
    </source>
</evidence>
<proteinExistence type="predicted"/>
<accession>A0A0L0DSH6</accession>